<name>A0A1B2A9U7_9SPHN</name>
<proteinExistence type="predicted"/>
<evidence type="ECO:0000256" key="1">
    <source>
        <dbReference type="SAM" id="MobiDB-lite"/>
    </source>
</evidence>
<organism evidence="2 3">
    <name type="scientific">Tsuneonella dongtanensis</name>
    <dbReference type="NCBI Taxonomy" id="692370"/>
    <lineage>
        <taxon>Bacteria</taxon>
        <taxon>Pseudomonadati</taxon>
        <taxon>Pseudomonadota</taxon>
        <taxon>Alphaproteobacteria</taxon>
        <taxon>Sphingomonadales</taxon>
        <taxon>Erythrobacteraceae</taxon>
        <taxon>Tsuneonella</taxon>
    </lineage>
</organism>
<evidence type="ECO:0008006" key="4">
    <source>
        <dbReference type="Google" id="ProtNLM"/>
    </source>
</evidence>
<feature type="compositionally biased region" description="Pro residues" evidence="1">
    <location>
        <begin position="1"/>
        <end position="13"/>
    </location>
</feature>
<gene>
    <name evidence="2" type="ORF">A6F68_00313</name>
</gene>
<protein>
    <recommendedName>
        <fullName evidence="4">DUF465 domain-containing protein</fullName>
    </recommendedName>
</protein>
<dbReference type="Proteomes" id="UP000092932">
    <property type="component" value="Chromosome"/>
</dbReference>
<dbReference type="InterPro" id="IPR007420">
    <property type="entry name" value="DUF465"/>
</dbReference>
<evidence type="ECO:0000313" key="3">
    <source>
        <dbReference type="Proteomes" id="UP000092932"/>
    </source>
</evidence>
<sequence>MPGPGYLPPPFPPARRIRSNTNPFERETAMSDRLYSLMERHQKLDRLIAAVQRRKSGDAFELLRLKKLKLAIKDRIAALMRKRPSRA</sequence>
<dbReference type="Pfam" id="PF04325">
    <property type="entry name" value="DUF465"/>
    <property type="match status" value="1"/>
</dbReference>
<dbReference type="EMBL" id="CP016591">
    <property type="protein sequence ID" value="ANY18848.1"/>
    <property type="molecule type" value="Genomic_DNA"/>
</dbReference>
<evidence type="ECO:0000313" key="2">
    <source>
        <dbReference type="EMBL" id="ANY18848.1"/>
    </source>
</evidence>
<dbReference type="Gene3D" id="6.10.280.50">
    <property type="match status" value="1"/>
</dbReference>
<reference evidence="2 3" key="1">
    <citation type="submission" date="2016-07" db="EMBL/GenBank/DDBJ databases">
        <title>Complete genome sequence of Altererythrobacter dongtanensis KCTC 22672, a type strain with esterase isolated from tidal flat.</title>
        <authorList>
            <person name="Cheng H."/>
            <person name="Wu Y.-H."/>
            <person name="Zhou P."/>
            <person name="Huo Y.-Y."/>
            <person name="Wang C.-S."/>
            <person name="Xu X.-W."/>
        </authorList>
    </citation>
    <scope>NUCLEOTIDE SEQUENCE [LARGE SCALE GENOMIC DNA]</scope>
    <source>
        <strain evidence="2 3">KCTC 22672</strain>
    </source>
</reference>
<keyword evidence="3" id="KW-1185">Reference proteome</keyword>
<dbReference type="STRING" id="692370.A6F68_00313"/>
<dbReference type="AlphaFoldDB" id="A0A1B2A9U7"/>
<dbReference type="InterPro" id="IPR038444">
    <property type="entry name" value="DUF465_sf"/>
</dbReference>
<accession>A0A1B2A9U7</accession>
<dbReference type="KEGG" id="ado:A6F68_00313"/>
<feature type="region of interest" description="Disordered" evidence="1">
    <location>
        <begin position="1"/>
        <end position="23"/>
    </location>
</feature>